<sequence length="202" mass="21986">MTTVFATVALVFGVVRLALFVALHVVKSEYNIVEHAVSDYAVGPTRTLSSTMTWVTAGLWGALALAVITGFPDWDDRTKVAIFLVVLASIFVVLPFLPTDLEGQKSTAVGRLHYVAAIAWFALSYACMSNFVNLLRPITDEPLGSILVVVSWIALVSLVALVAALVVRPLRRYAFGISERIFILSVNVFYITVAVGLLIRQS</sequence>
<evidence type="ECO:0000313" key="2">
    <source>
        <dbReference type="EMBL" id="WXG68416.1"/>
    </source>
</evidence>
<keyword evidence="1" id="KW-0812">Transmembrane</keyword>
<feature type="transmembrane region" description="Helical" evidence="1">
    <location>
        <begin position="112"/>
        <end position="134"/>
    </location>
</feature>
<keyword evidence="1" id="KW-0472">Membrane</keyword>
<feature type="transmembrane region" description="Helical" evidence="1">
    <location>
        <begin position="146"/>
        <end position="168"/>
    </location>
</feature>
<organism evidence="2 3">
    <name type="scientific">Rhodococcus sovatensis</name>
    <dbReference type="NCBI Taxonomy" id="1805840"/>
    <lineage>
        <taxon>Bacteria</taxon>
        <taxon>Bacillati</taxon>
        <taxon>Actinomycetota</taxon>
        <taxon>Actinomycetes</taxon>
        <taxon>Mycobacteriales</taxon>
        <taxon>Nocardiaceae</taxon>
        <taxon>Rhodococcus</taxon>
    </lineage>
</organism>
<dbReference type="RefSeq" id="WP_338888610.1">
    <property type="nucleotide sequence ID" value="NZ_CP147846.1"/>
</dbReference>
<dbReference type="Proteomes" id="UP001432000">
    <property type="component" value="Chromosome"/>
</dbReference>
<dbReference type="InterPro" id="IPR009339">
    <property type="entry name" value="DUF998"/>
</dbReference>
<keyword evidence="3" id="KW-1185">Reference proteome</keyword>
<feature type="transmembrane region" description="Helical" evidence="1">
    <location>
        <begin position="52"/>
        <end position="71"/>
    </location>
</feature>
<gene>
    <name evidence="2" type="ORF">WDS16_25030</name>
</gene>
<keyword evidence="1" id="KW-1133">Transmembrane helix</keyword>
<evidence type="ECO:0000313" key="3">
    <source>
        <dbReference type="Proteomes" id="UP001432000"/>
    </source>
</evidence>
<name>A0ABZ2PH12_9NOCA</name>
<protein>
    <submittedName>
        <fullName evidence="2">DUF998 domain-containing protein</fullName>
    </submittedName>
</protein>
<feature type="transmembrane region" description="Helical" evidence="1">
    <location>
        <begin position="80"/>
        <end position="97"/>
    </location>
</feature>
<accession>A0ABZ2PH12</accession>
<feature type="transmembrane region" description="Helical" evidence="1">
    <location>
        <begin position="180"/>
        <end position="199"/>
    </location>
</feature>
<reference evidence="2 3" key="1">
    <citation type="submission" date="2024-03" db="EMBL/GenBank/DDBJ databases">
        <title>Natural products discovery in diverse microorganisms through a two-stage MS feature dereplication strategy.</title>
        <authorList>
            <person name="Zhang R."/>
        </authorList>
    </citation>
    <scope>NUCLEOTIDE SEQUENCE [LARGE SCALE GENOMIC DNA]</scope>
    <source>
        <strain evidence="2 3">18930</strain>
    </source>
</reference>
<evidence type="ECO:0000256" key="1">
    <source>
        <dbReference type="SAM" id="Phobius"/>
    </source>
</evidence>
<proteinExistence type="predicted"/>
<dbReference type="EMBL" id="CP147846">
    <property type="protein sequence ID" value="WXG68416.1"/>
    <property type="molecule type" value="Genomic_DNA"/>
</dbReference>
<dbReference type="Pfam" id="PF06197">
    <property type="entry name" value="DUF998"/>
    <property type="match status" value="1"/>
</dbReference>